<dbReference type="Gramene" id="ERN07909">
    <property type="protein sequence ID" value="ERN07909"/>
    <property type="gene ID" value="AMTR_s00012p00236000"/>
</dbReference>
<dbReference type="GO" id="GO:0003677">
    <property type="term" value="F:DNA binding"/>
    <property type="evidence" value="ECO:0007669"/>
    <property type="project" value="InterPro"/>
</dbReference>
<organism evidence="1 2">
    <name type="scientific">Amborella trichopoda</name>
    <dbReference type="NCBI Taxonomy" id="13333"/>
    <lineage>
        <taxon>Eukaryota</taxon>
        <taxon>Viridiplantae</taxon>
        <taxon>Streptophyta</taxon>
        <taxon>Embryophyta</taxon>
        <taxon>Tracheophyta</taxon>
        <taxon>Spermatophyta</taxon>
        <taxon>Magnoliopsida</taxon>
        <taxon>Amborellales</taxon>
        <taxon>Amborellaceae</taxon>
        <taxon>Amborella</taxon>
    </lineage>
</organism>
<name>W1PJJ2_AMBTC</name>
<dbReference type="GO" id="GO:0017025">
    <property type="term" value="F:TBP-class protein binding"/>
    <property type="evidence" value="ECO:0007669"/>
    <property type="project" value="InterPro"/>
</dbReference>
<sequence length="151" mass="16868">MDDDSFKQDGVGRWPFGHFVEQLIHDVFYPIWELRHGSIMAPREILTHQAPSTGVFMPDLASEDSWYSDFGKDSEPCLKRQKSEDASGQLLNGEPSCCKELNPGVGVKYEIKYEGALSHPSHGIETNVQNFVTVKVEAESSVDGSYFSVPK</sequence>
<dbReference type="EMBL" id="KI393609">
    <property type="protein sequence ID" value="ERN07909.1"/>
    <property type="molecule type" value="Genomic_DNA"/>
</dbReference>
<keyword evidence="2" id="KW-1185">Reference proteome</keyword>
<dbReference type="InterPro" id="IPR044972">
    <property type="entry name" value="Mot1"/>
</dbReference>
<accession>W1PJJ2</accession>
<evidence type="ECO:0000313" key="2">
    <source>
        <dbReference type="Proteomes" id="UP000017836"/>
    </source>
</evidence>
<dbReference type="AlphaFoldDB" id="W1PJJ2"/>
<protein>
    <submittedName>
        <fullName evidence="1">Uncharacterized protein</fullName>
    </submittedName>
</protein>
<proteinExistence type="predicted"/>
<reference evidence="2" key="1">
    <citation type="journal article" date="2013" name="Science">
        <title>The Amborella genome and the evolution of flowering plants.</title>
        <authorList>
            <consortium name="Amborella Genome Project"/>
        </authorList>
    </citation>
    <scope>NUCLEOTIDE SEQUENCE [LARGE SCALE GENOMIC DNA]</scope>
</reference>
<dbReference type="GO" id="GO:0016887">
    <property type="term" value="F:ATP hydrolysis activity"/>
    <property type="evidence" value="ECO:0007669"/>
    <property type="project" value="InterPro"/>
</dbReference>
<dbReference type="HOGENOM" id="CLU_1733939_0_0_1"/>
<dbReference type="Proteomes" id="UP000017836">
    <property type="component" value="Unassembled WGS sequence"/>
</dbReference>
<dbReference type="STRING" id="13333.W1PJJ2"/>
<evidence type="ECO:0000313" key="1">
    <source>
        <dbReference type="EMBL" id="ERN07909.1"/>
    </source>
</evidence>
<gene>
    <name evidence="1" type="ORF">AMTR_s00012p00236000</name>
</gene>
<dbReference type="eggNOG" id="KOG0392">
    <property type="taxonomic scope" value="Eukaryota"/>
</dbReference>
<dbReference type="PANTHER" id="PTHR36498">
    <property type="entry name" value="TATA-BINDING PROTEIN-ASSOCIATED FACTOR 172"/>
    <property type="match status" value="1"/>
</dbReference>
<dbReference type="PANTHER" id="PTHR36498:SF1">
    <property type="entry name" value="TATA-BINDING PROTEIN-ASSOCIATED FACTOR 172"/>
    <property type="match status" value="1"/>
</dbReference>